<gene>
    <name evidence="1" type="ORF">PF327_10890</name>
</gene>
<comment type="caution">
    <text evidence="1">The sequence shown here is derived from an EMBL/GenBank/DDBJ whole genome shotgun (WGS) entry which is preliminary data.</text>
</comment>
<dbReference type="RefSeq" id="WP_289402601.1">
    <property type="nucleotide sequence ID" value="NZ_JAQIBC010000012.1"/>
</dbReference>
<organism evidence="1 2">
    <name type="scientific">Sulfurovum xiamenensis</name>
    <dbReference type="NCBI Taxonomy" id="3019066"/>
    <lineage>
        <taxon>Bacteria</taxon>
        <taxon>Pseudomonadati</taxon>
        <taxon>Campylobacterota</taxon>
        <taxon>Epsilonproteobacteria</taxon>
        <taxon>Campylobacterales</taxon>
        <taxon>Sulfurovaceae</taxon>
        <taxon>Sulfurovum</taxon>
    </lineage>
</organism>
<reference evidence="1" key="1">
    <citation type="submission" date="2023-01" db="EMBL/GenBank/DDBJ databases">
        <title>Sulfurovum sp. XTW-4 genome assembly.</title>
        <authorList>
            <person name="Wang J."/>
        </authorList>
    </citation>
    <scope>NUCLEOTIDE SEQUENCE</scope>
    <source>
        <strain evidence="1">XTW-4</strain>
    </source>
</reference>
<sequence>MSVNIERALLGSFLWSNDLGMDTKDAFILDTSLFTSDDRKLIASKINETTDTEDRFYSLLNMEIEQTSSHEWMEIAALTPFIFSLSKRYHEYLIEKRNDRIILGVA</sequence>
<keyword evidence="2" id="KW-1185">Reference proteome</keyword>
<proteinExistence type="predicted"/>
<evidence type="ECO:0000313" key="2">
    <source>
        <dbReference type="Proteomes" id="UP001169066"/>
    </source>
</evidence>
<accession>A0ABT7QUJ5</accession>
<protein>
    <submittedName>
        <fullName evidence="1">Uncharacterized protein</fullName>
    </submittedName>
</protein>
<name>A0ABT7QUJ5_9BACT</name>
<dbReference type="EMBL" id="JAQIBC010000012">
    <property type="protein sequence ID" value="MDM5264701.1"/>
    <property type="molecule type" value="Genomic_DNA"/>
</dbReference>
<dbReference type="Proteomes" id="UP001169066">
    <property type="component" value="Unassembled WGS sequence"/>
</dbReference>
<evidence type="ECO:0000313" key="1">
    <source>
        <dbReference type="EMBL" id="MDM5264701.1"/>
    </source>
</evidence>